<comment type="caution">
    <text evidence="3">The sequence shown here is derived from an EMBL/GenBank/DDBJ whole genome shotgun (WGS) entry which is preliminary data.</text>
</comment>
<dbReference type="AlphaFoldDB" id="A0A268S2G6"/>
<evidence type="ECO:0000313" key="3">
    <source>
        <dbReference type="EMBL" id="PAF26715.1"/>
    </source>
</evidence>
<dbReference type="Pfam" id="PF14028">
    <property type="entry name" value="Lant_dehydr_C"/>
    <property type="match status" value="1"/>
</dbReference>
<evidence type="ECO:0000259" key="1">
    <source>
        <dbReference type="Pfam" id="PF04738"/>
    </source>
</evidence>
<dbReference type="InterPro" id="IPR023809">
    <property type="entry name" value="Thiopep_bacteriocin_synth_dom"/>
</dbReference>
<protein>
    <recommendedName>
        <fullName evidence="5">Lantibiotic dehydratase</fullName>
    </recommendedName>
</protein>
<gene>
    <name evidence="3" type="ORF">CHH61_06980</name>
</gene>
<sequence length="1051" mass="121082">MAMRKSEQLLYEPVDTIMLRAPILSLSHDHQNASKDDIIPILKEYIERPEIKEALAVASPNLFQSLEKIHGDPRSKKTRNAVSSLLKFLIRMSSRPTPFGLFSGIAIGELGDKTVGSLSDTKQHQKRARPDMEWLLGVVSKIEKNQTIARKLNVFFNDAVYETDDRVYLHYFSNCGQLRSSVNQERKDNISIRKTVVVEFVQSVAKKPISISELMNQLQLTYTSASIDEIESFVWNLFQQEFLISELRPPIVNCAPLSYIIQILESIPEAKGIGAMLKGIEGDIETYNQLPIGQGLDFFQALTAKMQDIHPSKQPLQVDLSLTCTEKVKINRSIGEQAANAAEWLWRLSKNETGIAHLREYHVEFLEKYGINREIPLLDLLSDEKGLGAPPTYKYPPSTKSIKPPQTKSTHRLLMEKYIQCLRENAKEISLTASDLQKLMDNDTDDVFAPNSGELFVEVLASSAEEIDKGNYQLAIGTNVGSQELGQTFGRFSDMIAIEENRHLMEEQKKIEETFTDVETEYVELSFLPQSGRASNVSITQSTRDLHTTIATNANGQNKKLLLEDILVGATLGRFYLKSKKSNKRLVFTSNNMFNYENAPNCFRFLREVSLEDGKAIQGLNLGSLREFAFIPRITSGKVILSPAIWKLNDQMEELSDFSAPLDQWIEQFSTWMKKMQVPERVFMAYGDNRLYIHLKNDNHLQELRSELRRRGRVQLQEMIGDYGEKQWVKSPLGRHNAELIVPFKKRPHVPAKPTVMIKPVAEVPIECREKEPGTDWLYFKLYGPVHKQQKLISTQIRTLVAELENHKLINSWFFIRYYDNEPHLRLRFHGDPKALLAGALPIFQKWYAAQRLAGNIKKVVIEPYEREIERYGGLSLMPLMERYFEKDSLLTSDLLGLSSKQAFKEPLELVASMYVVYFLTEYGWHHERQLEWISKWSEDPAYSKEFRPYRNDVLKWLDQEENWKALKEQKGFLFKLFSKNEAIIHELSHNMDKTPMTNTEERVVGSLIHMHCNRLLGTDRDREKKAMAFVRQIIESQKHWNKTKGRPLNV</sequence>
<evidence type="ECO:0000313" key="4">
    <source>
        <dbReference type="Proteomes" id="UP000216133"/>
    </source>
</evidence>
<feature type="domain" description="Lantibiotic dehydratase N-terminal" evidence="1">
    <location>
        <begin position="47"/>
        <end position="704"/>
    </location>
</feature>
<organism evidence="3 4">
    <name type="scientific">Shouchella clausii</name>
    <name type="common">Alkalihalobacillus clausii</name>
    <dbReference type="NCBI Taxonomy" id="79880"/>
    <lineage>
        <taxon>Bacteria</taxon>
        <taxon>Bacillati</taxon>
        <taxon>Bacillota</taxon>
        <taxon>Bacilli</taxon>
        <taxon>Bacillales</taxon>
        <taxon>Bacillaceae</taxon>
        <taxon>Shouchella</taxon>
    </lineage>
</organism>
<dbReference type="EMBL" id="NPBS01000031">
    <property type="protein sequence ID" value="PAF26715.1"/>
    <property type="molecule type" value="Genomic_DNA"/>
</dbReference>
<accession>A0A268S2G6</accession>
<feature type="domain" description="Thiopeptide-type bacteriocin biosynthesis" evidence="2">
    <location>
        <begin position="777"/>
        <end position="1033"/>
    </location>
</feature>
<name>A0A268S2G6_SHOCL</name>
<dbReference type="NCBIfam" id="TIGR03891">
    <property type="entry name" value="thiopep_ocin"/>
    <property type="match status" value="1"/>
</dbReference>
<dbReference type="InterPro" id="IPR006827">
    <property type="entry name" value="Lant_deHydtase_N"/>
</dbReference>
<evidence type="ECO:0008006" key="5">
    <source>
        <dbReference type="Google" id="ProtNLM"/>
    </source>
</evidence>
<dbReference type="Proteomes" id="UP000216133">
    <property type="component" value="Unassembled WGS sequence"/>
</dbReference>
<evidence type="ECO:0000259" key="2">
    <source>
        <dbReference type="Pfam" id="PF14028"/>
    </source>
</evidence>
<reference evidence="3 4" key="1">
    <citation type="submission" date="2017-07" db="EMBL/GenBank/DDBJ databases">
        <title>Isolation and whole genome analysis of endospore-forming bacteria from heroin.</title>
        <authorList>
            <person name="Kalinowski J."/>
            <person name="Ahrens B."/>
            <person name="Al-Dilaimi A."/>
            <person name="Winkler A."/>
            <person name="Wibberg D."/>
            <person name="Schleenbecker U."/>
            <person name="Ruckert C."/>
            <person name="Wolfel R."/>
            <person name="Grass G."/>
        </authorList>
    </citation>
    <scope>NUCLEOTIDE SEQUENCE [LARGE SCALE GENOMIC DNA]</scope>
    <source>
        <strain evidence="3 4">7523-2</strain>
    </source>
</reference>
<dbReference type="Pfam" id="PF04738">
    <property type="entry name" value="Lant_dehydr_N"/>
    <property type="match status" value="1"/>
</dbReference>
<proteinExistence type="predicted"/>